<dbReference type="InterPro" id="IPR027417">
    <property type="entry name" value="P-loop_NTPase"/>
</dbReference>
<dbReference type="NCBIfam" id="TIGR02397">
    <property type="entry name" value="dnaX_nterm"/>
    <property type="match status" value="1"/>
</dbReference>
<dbReference type="CDD" id="cd18137">
    <property type="entry name" value="HLD_clamp_pol_III_gamma_tau"/>
    <property type="match status" value="1"/>
</dbReference>
<dbReference type="NCBIfam" id="TIGR00678">
    <property type="entry name" value="holB"/>
    <property type="match status" value="1"/>
</dbReference>
<keyword evidence="6 8" id="KW-0239">DNA-directed DNA polymerase</keyword>
<dbReference type="GO" id="GO:0006261">
    <property type="term" value="P:DNA-templated DNA replication"/>
    <property type="evidence" value="ECO:0007669"/>
    <property type="project" value="TreeGrafter"/>
</dbReference>
<proteinExistence type="inferred from homology"/>
<feature type="domain" description="AAA+ ATPase" evidence="9">
    <location>
        <begin position="37"/>
        <end position="179"/>
    </location>
</feature>
<dbReference type="Gene3D" id="3.40.50.300">
    <property type="entry name" value="P-loop containing nucleotide triphosphate hydrolases"/>
    <property type="match status" value="1"/>
</dbReference>
<dbReference type="PANTHER" id="PTHR11669:SF0">
    <property type="entry name" value="PROTEIN STICHEL-LIKE 2"/>
    <property type="match status" value="1"/>
</dbReference>
<dbReference type="PRINTS" id="PR00300">
    <property type="entry name" value="CLPPROTEASEA"/>
</dbReference>
<dbReference type="InterPro" id="IPR050238">
    <property type="entry name" value="DNA_Rep/Repair_Clamp_Loader"/>
</dbReference>
<evidence type="ECO:0000256" key="6">
    <source>
        <dbReference type="ARBA" id="ARBA00022932"/>
    </source>
</evidence>
<evidence type="ECO:0000313" key="11">
    <source>
        <dbReference type="Proteomes" id="UP000198405"/>
    </source>
</evidence>
<comment type="subunit">
    <text evidence="8">DNA polymerase III contains a core (composed of alpha, epsilon and theta chains) that associates with a tau subunit. This core dimerizes to form the POLIII' complex. PolIII' associates with the gamma complex (composed of gamma, delta, delta', psi and chi chains) and with the beta chain to form the complete DNA polymerase III complex.</text>
</comment>
<dbReference type="NCBIfam" id="NF004046">
    <property type="entry name" value="PRK05563.1"/>
    <property type="match status" value="1"/>
</dbReference>
<dbReference type="PANTHER" id="PTHR11669">
    <property type="entry name" value="REPLICATION FACTOR C / DNA POLYMERASE III GAMMA-TAU SUBUNIT"/>
    <property type="match status" value="1"/>
</dbReference>
<dbReference type="RefSeq" id="WP_089323048.1">
    <property type="nucleotide sequence ID" value="NZ_FZOB01000006.1"/>
</dbReference>
<reference evidence="11" key="1">
    <citation type="submission" date="2017-06" db="EMBL/GenBank/DDBJ databases">
        <authorList>
            <person name="Varghese N."/>
            <person name="Submissions S."/>
        </authorList>
    </citation>
    <scope>NUCLEOTIDE SEQUENCE [LARGE SCALE GENOMIC DNA]</scope>
    <source>
        <strain evidence="11">DSM 15668</strain>
    </source>
</reference>
<dbReference type="Pfam" id="PF13177">
    <property type="entry name" value="DNA_pol3_delta2"/>
    <property type="match status" value="1"/>
</dbReference>
<keyword evidence="11" id="KW-1185">Reference proteome</keyword>
<keyword evidence="5 8" id="KW-0067">ATP-binding</keyword>
<evidence type="ECO:0000259" key="9">
    <source>
        <dbReference type="SMART" id="SM00382"/>
    </source>
</evidence>
<comment type="catalytic activity">
    <reaction evidence="7 8">
        <text>DNA(n) + a 2'-deoxyribonucleoside 5'-triphosphate = DNA(n+1) + diphosphate</text>
        <dbReference type="Rhea" id="RHEA:22508"/>
        <dbReference type="Rhea" id="RHEA-COMP:17339"/>
        <dbReference type="Rhea" id="RHEA-COMP:17340"/>
        <dbReference type="ChEBI" id="CHEBI:33019"/>
        <dbReference type="ChEBI" id="CHEBI:61560"/>
        <dbReference type="ChEBI" id="CHEBI:173112"/>
        <dbReference type="EC" id="2.7.7.7"/>
    </reaction>
</comment>
<dbReference type="Pfam" id="PF22608">
    <property type="entry name" value="DNAX_ATPase_lid"/>
    <property type="match status" value="1"/>
</dbReference>
<name>A0A238Z3T8_9BACT</name>
<comment type="similarity">
    <text evidence="1 8">Belongs to the DnaX/STICHEL family.</text>
</comment>
<dbReference type="SUPFAM" id="SSF52540">
    <property type="entry name" value="P-loop containing nucleoside triphosphate hydrolases"/>
    <property type="match status" value="1"/>
</dbReference>
<dbReference type="InterPro" id="IPR012763">
    <property type="entry name" value="DNA_pol_III_sug/sutau_N"/>
</dbReference>
<dbReference type="SMART" id="SM00382">
    <property type="entry name" value="AAA"/>
    <property type="match status" value="1"/>
</dbReference>
<dbReference type="InterPro" id="IPR003593">
    <property type="entry name" value="AAA+_ATPase"/>
</dbReference>
<dbReference type="OrthoDB" id="9810148at2"/>
<keyword evidence="4" id="KW-0862">Zinc</keyword>
<evidence type="ECO:0000313" key="10">
    <source>
        <dbReference type="EMBL" id="SNR77551.1"/>
    </source>
</evidence>
<accession>A0A238Z3T8</accession>
<dbReference type="CDD" id="cd00009">
    <property type="entry name" value="AAA"/>
    <property type="match status" value="1"/>
</dbReference>
<comment type="function">
    <text evidence="8">DNA polymerase III is a complex, multichain enzyme responsible for most of the replicative synthesis in bacteria. This DNA polymerase also exhibits 3' to 5' exonuclease activity.</text>
</comment>
<evidence type="ECO:0000256" key="2">
    <source>
        <dbReference type="ARBA" id="ARBA00022723"/>
    </source>
</evidence>
<dbReference type="Proteomes" id="UP000198405">
    <property type="component" value="Unassembled WGS sequence"/>
</dbReference>
<dbReference type="GO" id="GO:0003887">
    <property type="term" value="F:DNA-directed DNA polymerase activity"/>
    <property type="evidence" value="ECO:0007669"/>
    <property type="project" value="UniProtKB-KW"/>
</dbReference>
<evidence type="ECO:0000256" key="8">
    <source>
        <dbReference type="RuleBase" id="RU364063"/>
    </source>
</evidence>
<organism evidence="10 11">
    <name type="scientific">Desulfurobacterium atlanticum</name>
    <dbReference type="NCBI Taxonomy" id="240169"/>
    <lineage>
        <taxon>Bacteria</taxon>
        <taxon>Pseudomonadati</taxon>
        <taxon>Aquificota</taxon>
        <taxon>Aquificia</taxon>
        <taxon>Desulfurobacteriales</taxon>
        <taxon>Desulfurobacteriaceae</taxon>
        <taxon>Desulfurobacterium</taxon>
    </lineage>
</organism>
<evidence type="ECO:0000256" key="3">
    <source>
        <dbReference type="ARBA" id="ARBA00022741"/>
    </source>
</evidence>
<evidence type="ECO:0000256" key="7">
    <source>
        <dbReference type="ARBA" id="ARBA00049244"/>
    </source>
</evidence>
<dbReference type="FunFam" id="3.40.50.300:FF:000014">
    <property type="entry name" value="DNA polymerase III subunit gamma/tau"/>
    <property type="match status" value="1"/>
</dbReference>
<evidence type="ECO:0000256" key="4">
    <source>
        <dbReference type="ARBA" id="ARBA00022833"/>
    </source>
</evidence>
<evidence type="ECO:0000256" key="5">
    <source>
        <dbReference type="ARBA" id="ARBA00022840"/>
    </source>
</evidence>
<keyword evidence="2" id="KW-0479">Metal-binding</keyword>
<gene>
    <name evidence="8" type="primary">dnaX</name>
    <name evidence="10" type="ORF">SAMN06265340_10613</name>
</gene>
<keyword evidence="8" id="KW-0235">DNA replication</keyword>
<sequence length="477" mass="54046">MGYLAIPRKYRPSTFKEVIGQEHITETIKNAIKTGKVAHAYIFAGPRGVGKTTTARIIAKALNCQSPVDGEPCNNCSVCESINKGSFPDVIEIDAASNRGIDQIRELRETVFYSPAQGKYKVYIIDEFHMLTKEAFNALLKTLEEPPSHVVFILATTELDKIPATILSRCQRFFFKKVPEKKIVETLANICDKEGVNYEAEALKLIAVASEGCLRDAESLLDQLIALSSGNIKTEIASKFLGVLGKNVLKELIQKGFEGDRLGLHEILEELDSTGYNPSTIIRQLLKFVEEEFINENSDFSEDELTAAYEILSKNLKIVDSHPFPFTALLFSLYKLSYFKEIKKLSELLNGKDFEISTVRKDEFLKKNSKLNDKEKEINPNEKGESGFNIAYYIKEKIEQENHIQIIPKNGVAYDRLSEIQKELENQFGKKVLIIKPENGNKRLKEVKLDEETEKKVDKIISLFHAKIVPGYPRREK</sequence>
<dbReference type="InterPro" id="IPR004622">
    <property type="entry name" value="DNA_pol_HolB"/>
</dbReference>
<keyword evidence="3 8" id="KW-0547">Nucleotide-binding</keyword>
<keyword evidence="8" id="KW-0548">Nucleotidyltransferase</keyword>
<dbReference type="FunFam" id="1.10.8.60:FF:000013">
    <property type="entry name" value="DNA polymerase III subunit gamma/tau"/>
    <property type="match status" value="1"/>
</dbReference>
<protein>
    <recommendedName>
        <fullName evidence="8">DNA polymerase III subunit gamma/tau</fullName>
        <ecNumber evidence="8">2.7.7.7</ecNumber>
    </recommendedName>
</protein>
<dbReference type="EMBL" id="FZOB01000006">
    <property type="protein sequence ID" value="SNR77551.1"/>
    <property type="molecule type" value="Genomic_DNA"/>
</dbReference>
<dbReference type="GO" id="GO:0005524">
    <property type="term" value="F:ATP binding"/>
    <property type="evidence" value="ECO:0007669"/>
    <property type="project" value="UniProtKB-KW"/>
</dbReference>
<dbReference type="InterPro" id="IPR001270">
    <property type="entry name" value="ClpA/B"/>
</dbReference>
<dbReference type="EC" id="2.7.7.7" evidence="8"/>
<evidence type="ECO:0000256" key="1">
    <source>
        <dbReference type="ARBA" id="ARBA00006360"/>
    </source>
</evidence>
<dbReference type="Gene3D" id="1.10.8.60">
    <property type="match status" value="1"/>
</dbReference>
<dbReference type="GO" id="GO:0008408">
    <property type="term" value="F:3'-5' exonuclease activity"/>
    <property type="evidence" value="ECO:0007669"/>
    <property type="project" value="InterPro"/>
</dbReference>
<dbReference type="AlphaFoldDB" id="A0A238Z3T8"/>
<dbReference type="GO" id="GO:0046872">
    <property type="term" value="F:metal ion binding"/>
    <property type="evidence" value="ECO:0007669"/>
    <property type="project" value="UniProtKB-KW"/>
</dbReference>
<dbReference type="GO" id="GO:0009360">
    <property type="term" value="C:DNA polymerase III complex"/>
    <property type="evidence" value="ECO:0007669"/>
    <property type="project" value="InterPro"/>
</dbReference>
<dbReference type="InterPro" id="IPR045085">
    <property type="entry name" value="HLD_clamp_pol_III_gamma_tau"/>
</dbReference>
<keyword evidence="8" id="KW-0808">Transferase</keyword>